<keyword evidence="4" id="KW-1185">Reference proteome</keyword>
<dbReference type="AlphaFoldDB" id="A0A314ULU6"/>
<organism evidence="3 4">
    <name type="scientific">Prunus yedoensis var. nudiflora</name>
    <dbReference type="NCBI Taxonomy" id="2094558"/>
    <lineage>
        <taxon>Eukaryota</taxon>
        <taxon>Viridiplantae</taxon>
        <taxon>Streptophyta</taxon>
        <taxon>Embryophyta</taxon>
        <taxon>Tracheophyta</taxon>
        <taxon>Spermatophyta</taxon>
        <taxon>Magnoliopsida</taxon>
        <taxon>eudicotyledons</taxon>
        <taxon>Gunneridae</taxon>
        <taxon>Pentapetalae</taxon>
        <taxon>rosids</taxon>
        <taxon>fabids</taxon>
        <taxon>Rosales</taxon>
        <taxon>Rosaceae</taxon>
        <taxon>Amygdaloideae</taxon>
        <taxon>Amygdaleae</taxon>
        <taxon>Prunus</taxon>
    </lineage>
</organism>
<dbReference type="EMBL" id="PJQY01003321">
    <property type="protein sequence ID" value="PQM38311.1"/>
    <property type="molecule type" value="Genomic_DNA"/>
</dbReference>
<evidence type="ECO:0000313" key="3">
    <source>
        <dbReference type="EMBL" id="PQM38311.1"/>
    </source>
</evidence>
<comment type="caution">
    <text evidence="3">The sequence shown here is derived from an EMBL/GenBank/DDBJ whole genome shotgun (WGS) entry which is preliminary data.</text>
</comment>
<name>A0A314ULU6_PRUYE</name>
<dbReference type="OrthoDB" id="1935686at2759"/>
<proteinExistence type="predicted"/>
<dbReference type="Proteomes" id="UP000250321">
    <property type="component" value="Unassembled WGS sequence"/>
</dbReference>
<gene>
    <name evidence="3" type="ORF">Pyn_16762</name>
</gene>
<feature type="domain" description="Disease resistance protein winged helix" evidence="2">
    <location>
        <begin position="52"/>
        <end position="129"/>
    </location>
</feature>
<reference evidence="3 4" key="1">
    <citation type="submission" date="2018-02" db="EMBL/GenBank/DDBJ databases">
        <title>Draft genome of wild Prunus yedoensis var. nudiflora.</title>
        <authorList>
            <person name="Baek S."/>
            <person name="Kim J.-H."/>
            <person name="Choi K."/>
            <person name="Kim G.-B."/>
            <person name="Cho A."/>
            <person name="Jang H."/>
            <person name="Shin C.-H."/>
            <person name="Yu H.-J."/>
            <person name="Mun J.-H."/>
        </authorList>
    </citation>
    <scope>NUCLEOTIDE SEQUENCE [LARGE SCALE GENOMIC DNA]</scope>
    <source>
        <strain evidence="4">cv. Jeju island</strain>
        <tissue evidence="3">Leaf</tissue>
    </source>
</reference>
<sequence length="195" mass="22402">MSGKDETTAQELKKVIQYIKQDDDTSSLCTYTKECINKFPVHLTDCLSCFKLFPKDSKIMARRLFALWIAEELVEVSEHKTDNHESDPKKKVETYEEAVDEHLSTLINRDIVHVVERKLNGRVKTCCLNNDLQEVIRSQAMKLDHGRLADHVNCNDPSFDLIHGDMTAQIFQTHTKISSPFSPLIPEKDISLEKK</sequence>
<dbReference type="InterPro" id="IPR036388">
    <property type="entry name" value="WH-like_DNA-bd_sf"/>
</dbReference>
<evidence type="ECO:0000313" key="4">
    <source>
        <dbReference type="Proteomes" id="UP000250321"/>
    </source>
</evidence>
<evidence type="ECO:0000259" key="2">
    <source>
        <dbReference type="Pfam" id="PF23559"/>
    </source>
</evidence>
<evidence type="ECO:0000256" key="1">
    <source>
        <dbReference type="ARBA" id="ARBA00022737"/>
    </source>
</evidence>
<dbReference type="STRING" id="2094558.A0A314ULU6"/>
<dbReference type="Pfam" id="PF23559">
    <property type="entry name" value="WHD_DRP"/>
    <property type="match status" value="1"/>
</dbReference>
<protein>
    <submittedName>
        <fullName evidence="3">Putative disease resistance RPP8-like protein 2</fullName>
    </submittedName>
</protein>
<dbReference type="Gene3D" id="1.10.10.10">
    <property type="entry name" value="Winged helix-like DNA-binding domain superfamily/Winged helix DNA-binding domain"/>
    <property type="match status" value="1"/>
</dbReference>
<keyword evidence="1" id="KW-0677">Repeat</keyword>
<accession>A0A314ULU6</accession>
<dbReference type="InterPro" id="IPR058922">
    <property type="entry name" value="WHD_DRP"/>
</dbReference>